<dbReference type="InterPro" id="IPR036397">
    <property type="entry name" value="RNaseH_sf"/>
</dbReference>
<evidence type="ECO:0000256" key="8">
    <source>
        <dbReference type="SAM" id="Coils"/>
    </source>
</evidence>
<dbReference type="Gene3D" id="1.10.132.60">
    <property type="entry name" value="DNA polymerase family B, C-terminal domain"/>
    <property type="match status" value="1"/>
</dbReference>
<comment type="caution">
    <text evidence="12">The sequence shown here is derived from an EMBL/GenBank/DDBJ whole genome shotgun (WGS) entry which is preliminary data.</text>
</comment>
<dbReference type="SUPFAM" id="SSF53098">
    <property type="entry name" value="Ribonuclease H-like"/>
    <property type="match status" value="1"/>
</dbReference>
<evidence type="ECO:0000256" key="2">
    <source>
        <dbReference type="ARBA" id="ARBA00022679"/>
    </source>
</evidence>
<dbReference type="Pfam" id="PF00136">
    <property type="entry name" value="DNA_pol_B"/>
    <property type="match status" value="3"/>
</dbReference>
<dbReference type="SUPFAM" id="SSF56672">
    <property type="entry name" value="DNA/RNA polymerases"/>
    <property type="match status" value="1"/>
</dbReference>
<feature type="domain" description="DNA-directed DNA polymerase family B multifunctional" evidence="10">
    <location>
        <begin position="798"/>
        <end position="1008"/>
    </location>
</feature>
<comment type="similarity">
    <text evidence="1 7">Belongs to the DNA polymerase type-B family.</text>
</comment>
<evidence type="ECO:0000313" key="12">
    <source>
        <dbReference type="EMBL" id="GES80997.1"/>
    </source>
</evidence>
<evidence type="ECO:0000313" key="13">
    <source>
        <dbReference type="Proteomes" id="UP000615446"/>
    </source>
</evidence>
<dbReference type="EC" id="2.7.7.7" evidence="7"/>
<dbReference type="GO" id="GO:0006261">
    <property type="term" value="P:DNA-templated DNA replication"/>
    <property type="evidence" value="ECO:0007669"/>
    <property type="project" value="TreeGrafter"/>
</dbReference>
<dbReference type="EMBL" id="BLAL01000053">
    <property type="protein sequence ID" value="GES80997.1"/>
    <property type="molecule type" value="Genomic_DNA"/>
</dbReference>
<evidence type="ECO:0000256" key="4">
    <source>
        <dbReference type="ARBA" id="ARBA00022932"/>
    </source>
</evidence>
<evidence type="ECO:0000256" key="3">
    <source>
        <dbReference type="ARBA" id="ARBA00022695"/>
    </source>
</evidence>
<dbReference type="InterPro" id="IPR006134">
    <property type="entry name" value="DNA-dir_DNA_pol_B_multi_dom"/>
</dbReference>
<organism evidence="12 13">
    <name type="scientific">Rhizophagus clarus</name>
    <dbReference type="NCBI Taxonomy" id="94130"/>
    <lineage>
        <taxon>Eukaryota</taxon>
        <taxon>Fungi</taxon>
        <taxon>Fungi incertae sedis</taxon>
        <taxon>Mucoromycota</taxon>
        <taxon>Glomeromycotina</taxon>
        <taxon>Glomeromycetes</taxon>
        <taxon>Glomerales</taxon>
        <taxon>Glomeraceae</taxon>
        <taxon>Rhizophagus</taxon>
    </lineage>
</organism>
<dbReference type="OrthoDB" id="2384077at2759"/>
<dbReference type="InterPro" id="IPR006133">
    <property type="entry name" value="DNA-dir_DNA_pol_B_exonuc"/>
</dbReference>
<gene>
    <name evidence="12" type="ORF">RCL2_000825400</name>
</gene>
<dbReference type="SMART" id="SM00486">
    <property type="entry name" value="POLBc"/>
    <property type="match status" value="1"/>
</dbReference>
<dbReference type="GO" id="GO:0003887">
    <property type="term" value="F:DNA-directed DNA polymerase activity"/>
    <property type="evidence" value="ECO:0007669"/>
    <property type="project" value="UniProtKB-KW"/>
</dbReference>
<dbReference type="InterPro" id="IPR012337">
    <property type="entry name" value="RNaseH-like_sf"/>
</dbReference>
<keyword evidence="8" id="KW-0175">Coiled coil</keyword>
<dbReference type="InterPro" id="IPR042087">
    <property type="entry name" value="DNA_pol_B_thumb"/>
</dbReference>
<dbReference type="PANTHER" id="PTHR10322:SF23">
    <property type="entry name" value="DNA POLYMERASE DELTA CATALYTIC SUBUNIT"/>
    <property type="match status" value="1"/>
</dbReference>
<dbReference type="InterPro" id="IPR043502">
    <property type="entry name" value="DNA/RNA_pol_sf"/>
</dbReference>
<protein>
    <recommendedName>
        <fullName evidence="7">DNA polymerase</fullName>
        <ecNumber evidence="7">2.7.7.7</ecNumber>
    </recommendedName>
</protein>
<dbReference type="GO" id="GO:0003677">
    <property type="term" value="F:DNA binding"/>
    <property type="evidence" value="ECO:0007669"/>
    <property type="project" value="UniProtKB-KW"/>
</dbReference>
<evidence type="ECO:0000259" key="11">
    <source>
        <dbReference type="Pfam" id="PF03104"/>
    </source>
</evidence>
<evidence type="ECO:0000256" key="7">
    <source>
        <dbReference type="RuleBase" id="RU000442"/>
    </source>
</evidence>
<evidence type="ECO:0000256" key="5">
    <source>
        <dbReference type="ARBA" id="ARBA00023125"/>
    </source>
</evidence>
<feature type="domain" description="DNA-directed DNA polymerase family B multifunctional" evidence="10">
    <location>
        <begin position="523"/>
        <end position="656"/>
    </location>
</feature>
<dbReference type="PRINTS" id="PR00106">
    <property type="entry name" value="DNAPOLB"/>
</dbReference>
<dbReference type="PANTHER" id="PTHR10322">
    <property type="entry name" value="DNA POLYMERASE CATALYTIC SUBUNIT"/>
    <property type="match status" value="1"/>
</dbReference>
<dbReference type="InterPro" id="IPR017964">
    <property type="entry name" value="DNA-dir_DNA_pol_B_CS"/>
</dbReference>
<feature type="compositionally biased region" description="Acidic residues" evidence="9">
    <location>
        <begin position="1043"/>
        <end position="1060"/>
    </location>
</feature>
<comment type="catalytic activity">
    <reaction evidence="6 7">
        <text>DNA(n) + a 2'-deoxyribonucleoside 5'-triphosphate = DNA(n+1) + diphosphate</text>
        <dbReference type="Rhea" id="RHEA:22508"/>
        <dbReference type="Rhea" id="RHEA-COMP:17339"/>
        <dbReference type="Rhea" id="RHEA-COMP:17340"/>
        <dbReference type="ChEBI" id="CHEBI:33019"/>
        <dbReference type="ChEBI" id="CHEBI:61560"/>
        <dbReference type="ChEBI" id="CHEBI:173112"/>
        <dbReference type="EC" id="2.7.7.7"/>
    </reaction>
</comment>
<reference evidence="12" key="1">
    <citation type="submission" date="2019-10" db="EMBL/GenBank/DDBJ databases">
        <title>Conservation and host-specific expression of non-tandemly repeated heterogenous ribosome RNA gene in arbuscular mycorrhizal fungi.</title>
        <authorList>
            <person name="Maeda T."/>
            <person name="Kobayashi Y."/>
            <person name="Nakagawa T."/>
            <person name="Ezawa T."/>
            <person name="Yamaguchi K."/>
            <person name="Bino T."/>
            <person name="Nishimoto Y."/>
            <person name="Shigenobu S."/>
            <person name="Kawaguchi M."/>
        </authorList>
    </citation>
    <scope>NUCLEOTIDE SEQUENCE</scope>
    <source>
        <strain evidence="12">HR1</strain>
    </source>
</reference>
<dbReference type="InterPro" id="IPR050240">
    <property type="entry name" value="DNA_pol_type-B"/>
</dbReference>
<dbReference type="Gene3D" id="3.90.1600.10">
    <property type="entry name" value="Palm domain of DNA polymerase"/>
    <property type="match status" value="1"/>
</dbReference>
<dbReference type="AlphaFoldDB" id="A0A8H3L3W1"/>
<keyword evidence="5 7" id="KW-0238">DNA-binding</keyword>
<keyword evidence="2 7" id="KW-0808">Transferase</keyword>
<keyword evidence="3 7" id="KW-0548">Nucleotidyltransferase</keyword>
<dbReference type="Pfam" id="PF03104">
    <property type="entry name" value="DNA_pol_B_exo1"/>
    <property type="match status" value="1"/>
</dbReference>
<dbReference type="Gene3D" id="3.30.420.10">
    <property type="entry name" value="Ribonuclease H-like superfamily/Ribonuclease H"/>
    <property type="match status" value="1"/>
</dbReference>
<dbReference type="GO" id="GO:0000166">
    <property type="term" value="F:nucleotide binding"/>
    <property type="evidence" value="ECO:0007669"/>
    <property type="project" value="InterPro"/>
</dbReference>
<dbReference type="Gene3D" id="1.10.287.690">
    <property type="entry name" value="Helix hairpin bin"/>
    <property type="match status" value="1"/>
</dbReference>
<dbReference type="PROSITE" id="PS00116">
    <property type="entry name" value="DNA_POLYMERASE_B"/>
    <property type="match status" value="1"/>
</dbReference>
<evidence type="ECO:0000256" key="1">
    <source>
        <dbReference type="ARBA" id="ARBA00005755"/>
    </source>
</evidence>
<feature type="domain" description="DNA-directed DNA polymerase family B multifunctional" evidence="10">
    <location>
        <begin position="684"/>
        <end position="758"/>
    </location>
</feature>
<sequence length="1146" mass="130867">MHTPTNFDQTDRTGTAPALRYDGAGPLASVPSRNDIVAEFDNGMTTILQQRLSDKQPIHFMPTAVSDEAEYINGVSTYILRISGCLINGQKAIVNVMGIKPFFDVVVPEETPLSMFKTKLVKILSNILGSISKFRIETISAFPLQGYHTEKRLYIRVRSWNHRDRNKALKAVRGVGISTASDDLTPTYYYRKVAREERLPLSRWAVLSNYLHEYIQGGTYLFQVSVNNYNPTSEDDYNNPLFSSALSRDRTLVLTWDIETYSSLGLGNFPTPQSDESNVFMICMSVHWKDDPNPLKQICLVDVDTAPDPRWITIICGNQVNLLKAFALCWELLAPDIQIGFNDSQYDWKFIVEKAKKLGILEWMFNRMSIKPSSLEKIEKWQYQYNSIKVNDRNFYSKHLKIPGCVAIDARPCFMKFYPKAEKSSLAYYLKECELDNKLDMPLHRMFKYYGRALKETNATTAEQMREVAEYCIIDAISYQRLMVKRNAINEYREMASVAFISLYDSHYFAIGMKVRNLLSAGAWQEGILTSTIPCEQTETGKYPGAYVFPPVKGLENRRPVTGLDFASLYPSLIMTYNLSPDKIILSRADAESLKESGKKLHEINFKFNGRDILAWSIEHENQAEMKGLYPKVLEELLIRRNSVKSCLAPLNDKKEELEKEISLAEARGEDVTDALKSEYSSVSFNVACLDAGQLALKVYMNTFYGEAGNSGSPFFLRALAGGVTSAGQRNIKLIADLVRSKGFGVKYGDTDSLYLVCPEGYFWECDEKYISEKISKEEYWEEMVRISMEAMSELRGEVNDFLREDNGSPYLKMAYEEVLFPVVFTGKKKYYGIPHRSKPNFNNKLFIRGVEIVKRGQSKHFREVGKKVMDESMRLDNTRTLRQIVKDVLKETINDISQIDLNGVIKTAVWKPDKNNKSVQRFISRMQDRHTREEADAKRCIKKGLTPEPYLYEIPEPGEHFEYIVVENGSSDKIGDKMEYPEVVRRLGKKIDISYYLKTVVGLCARFINYDDIHQPSSEIVLEALKKLKDGNKAGGNKADDGGVDEDDLDEDEMDEDEIDEDEVSKIRDALAQKSAEKWVRGYIKSLRDGPKKDKTIISHLWEGARIYAKKLFDTTYADKGERLTNSAYCQPFINARISKKNPSA</sequence>
<evidence type="ECO:0000256" key="9">
    <source>
        <dbReference type="SAM" id="MobiDB-lite"/>
    </source>
</evidence>
<evidence type="ECO:0000256" key="6">
    <source>
        <dbReference type="ARBA" id="ARBA00049244"/>
    </source>
</evidence>
<name>A0A8H3L3W1_9GLOM</name>
<dbReference type="Proteomes" id="UP000615446">
    <property type="component" value="Unassembled WGS sequence"/>
</dbReference>
<evidence type="ECO:0000259" key="10">
    <source>
        <dbReference type="Pfam" id="PF00136"/>
    </source>
</evidence>
<keyword evidence="7" id="KW-0235">DNA replication</keyword>
<feature type="coiled-coil region" evidence="8">
    <location>
        <begin position="648"/>
        <end position="675"/>
    </location>
</feature>
<dbReference type="InterPro" id="IPR006172">
    <property type="entry name" value="DNA-dir_DNA_pol_B"/>
</dbReference>
<keyword evidence="4 7" id="KW-0239">DNA-directed DNA polymerase</keyword>
<feature type="region of interest" description="Disordered" evidence="9">
    <location>
        <begin position="1034"/>
        <end position="1060"/>
    </location>
</feature>
<feature type="domain" description="DNA-directed DNA polymerase family B exonuclease" evidence="11">
    <location>
        <begin position="245"/>
        <end position="418"/>
    </location>
</feature>
<accession>A0A8H3L3W1</accession>
<proteinExistence type="inferred from homology"/>
<dbReference type="InterPro" id="IPR023211">
    <property type="entry name" value="DNA_pol_palm_dom_sf"/>
</dbReference>